<keyword evidence="2" id="KW-1185">Reference proteome</keyword>
<comment type="caution">
    <text evidence="1">The sequence shown here is derived from an EMBL/GenBank/DDBJ whole genome shotgun (WGS) entry which is preliminary data.</text>
</comment>
<sequence length="355" mass="38968">GLPVLHAPVPPRITRRPVQVDSLVPPTLQGPLILFDSGDENGGSGSYSGSDDMESEHDPEVPPALLVGIERDDLLSQLLHSRNGGAGGAGRDFFTLAGAQRRHAAGQGRRHGRPVTPPQPPYSKHGNVRSSVIVRQPWNSARQWRPYVYDPPMLRIGAPGGAEQAKPPGDGAAQAQQFAVHSGVGELALECTNADDMGRGSLSNMFRLNSSVFITSRPRNVHLELTLGAAARHHVVERIYVMSSMANPPCAELMVFASSRRCNFSELRKYDDFTFAQYEQLAASMARPAVDGPLPIAYFWLTFEGEYEQLQVLPQGVSCKYLYFKLLRSADENFNMSVRRIRVFGWTGPRSFAEA</sequence>
<protein>
    <submittedName>
        <fullName evidence="1">Uncharacterized protein</fullName>
    </submittedName>
</protein>
<dbReference type="Proteomes" id="UP001140234">
    <property type="component" value="Unassembled WGS sequence"/>
</dbReference>
<feature type="non-terminal residue" evidence="1">
    <location>
        <position position="355"/>
    </location>
</feature>
<organism evidence="1 2">
    <name type="scientific">Coemansia nantahalensis</name>
    <dbReference type="NCBI Taxonomy" id="2789366"/>
    <lineage>
        <taxon>Eukaryota</taxon>
        <taxon>Fungi</taxon>
        <taxon>Fungi incertae sedis</taxon>
        <taxon>Zoopagomycota</taxon>
        <taxon>Kickxellomycotina</taxon>
        <taxon>Kickxellomycetes</taxon>
        <taxon>Kickxellales</taxon>
        <taxon>Kickxellaceae</taxon>
        <taxon>Coemansia</taxon>
    </lineage>
</organism>
<feature type="non-terminal residue" evidence="1">
    <location>
        <position position="1"/>
    </location>
</feature>
<dbReference type="EMBL" id="JANBUJ010003976">
    <property type="protein sequence ID" value="KAJ2758876.1"/>
    <property type="molecule type" value="Genomic_DNA"/>
</dbReference>
<gene>
    <name evidence="1" type="ORF">IWQ57_006705</name>
</gene>
<name>A0ACC1JJ19_9FUNG</name>
<accession>A0ACC1JJ19</accession>
<reference evidence="1" key="1">
    <citation type="submission" date="2022-07" db="EMBL/GenBank/DDBJ databases">
        <title>Phylogenomic reconstructions and comparative analyses of Kickxellomycotina fungi.</title>
        <authorList>
            <person name="Reynolds N.K."/>
            <person name="Stajich J.E."/>
            <person name="Barry K."/>
            <person name="Grigoriev I.V."/>
            <person name="Crous P."/>
            <person name="Smith M.E."/>
        </authorList>
    </citation>
    <scope>NUCLEOTIDE SEQUENCE</scope>
    <source>
        <strain evidence="1">CBS 109366</strain>
    </source>
</reference>
<evidence type="ECO:0000313" key="1">
    <source>
        <dbReference type="EMBL" id="KAJ2758876.1"/>
    </source>
</evidence>
<evidence type="ECO:0000313" key="2">
    <source>
        <dbReference type="Proteomes" id="UP001140234"/>
    </source>
</evidence>
<proteinExistence type="predicted"/>